<keyword evidence="1" id="KW-1133">Transmembrane helix</keyword>
<dbReference type="Proteomes" id="UP000435036">
    <property type="component" value="Unassembled WGS sequence"/>
</dbReference>
<feature type="transmembrane region" description="Helical" evidence="1">
    <location>
        <begin position="39"/>
        <end position="59"/>
    </location>
</feature>
<dbReference type="AlphaFoldDB" id="A0A6N8KWX2"/>
<keyword evidence="1" id="KW-0472">Membrane</keyword>
<gene>
    <name evidence="2" type="ORF">GQF63_07740</name>
</gene>
<keyword evidence="1" id="KW-0812">Transmembrane</keyword>
<dbReference type="OrthoDB" id="6400719at2"/>
<name>A0A6N8KWX2_9SPHI</name>
<evidence type="ECO:0000256" key="1">
    <source>
        <dbReference type="SAM" id="Phobius"/>
    </source>
</evidence>
<reference evidence="2 3" key="1">
    <citation type="submission" date="2019-12" db="EMBL/GenBank/DDBJ databases">
        <authorList>
            <person name="Dong K."/>
        </authorList>
    </citation>
    <scope>NUCLEOTIDE SEQUENCE [LARGE SCALE GENOMIC DNA]</scope>
    <source>
        <strain evidence="2 3">JCM 31225</strain>
    </source>
</reference>
<protein>
    <submittedName>
        <fullName evidence="2">DUF4870 domain-containing protein</fullName>
    </submittedName>
</protein>
<evidence type="ECO:0000313" key="2">
    <source>
        <dbReference type="EMBL" id="MVZ61905.1"/>
    </source>
</evidence>
<organism evidence="2 3">
    <name type="scientific">Sphingobacterium humi</name>
    <dbReference type="NCBI Taxonomy" id="1796905"/>
    <lineage>
        <taxon>Bacteria</taxon>
        <taxon>Pseudomonadati</taxon>
        <taxon>Bacteroidota</taxon>
        <taxon>Sphingobacteriia</taxon>
        <taxon>Sphingobacteriales</taxon>
        <taxon>Sphingobacteriaceae</taxon>
        <taxon>Sphingobacterium</taxon>
    </lineage>
</organism>
<evidence type="ECO:0000313" key="3">
    <source>
        <dbReference type="Proteomes" id="UP000435036"/>
    </source>
</evidence>
<feature type="transmembrane region" description="Helical" evidence="1">
    <location>
        <begin position="6"/>
        <end position="23"/>
    </location>
</feature>
<comment type="caution">
    <text evidence="2">The sequence shown here is derived from an EMBL/GenBank/DDBJ whole genome shotgun (WGS) entry which is preliminary data.</text>
</comment>
<dbReference type="RefSeq" id="WP_160368633.1">
    <property type="nucleotide sequence ID" value="NZ_WSQA01000004.1"/>
</dbReference>
<dbReference type="EMBL" id="WSQA01000004">
    <property type="protein sequence ID" value="MVZ61905.1"/>
    <property type="molecule type" value="Genomic_DNA"/>
</dbReference>
<keyword evidence="3" id="KW-1185">Reference proteome</keyword>
<sequence length="108" mass="12146">MNGKTQSILSYLGILWLVAFFAGKDTRDDLSKFHLKQGLGLLILGIIYNIIVTIITFISPSIAMLLSYFGIVFLIFMIIGIIHAVNEVKKLLPLVGPMFEKQFPFLNQ</sequence>
<accession>A0A6N8KWX2</accession>
<proteinExistence type="predicted"/>
<feature type="transmembrane region" description="Helical" evidence="1">
    <location>
        <begin position="65"/>
        <end position="85"/>
    </location>
</feature>